<protein>
    <submittedName>
        <fullName evidence="2">Uncharacterized protein</fullName>
    </submittedName>
</protein>
<evidence type="ECO:0000256" key="1">
    <source>
        <dbReference type="SAM" id="MobiDB-lite"/>
    </source>
</evidence>
<gene>
    <name evidence="2" type="ORF">CPOL0286_LOCUS6250</name>
</gene>
<feature type="compositionally biased region" description="Pro residues" evidence="1">
    <location>
        <begin position="52"/>
        <end position="65"/>
    </location>
</feature>
<accession>A0A7S4MA79</accession>
<dbReference type="AlphaFoldDB" id="A0A7S4MA79"/>
<dbReference type="EMBL" id="HBKO01013855">
    <property type="protein sequence ID" value="CAE2209554.1"/>
    <property type="molecule type" value="Transcribed_RNA"/>
</dbReference>
<proteinExistence type="predicted"/>
<organism evidence="2">
    <name type="scientific">Prymnesium polylepis</name>
    <dbReference type="NCBI Taxonomy" id="72548"/>
    <lineage>
        <taxon>Eukaryota</taxon>
        <taxon>Haptista</taxon>
        <taxon>Haptophyta</taxon>
        <taxon>Prymnesiophyceae</taxon>
        <taxon>Prymnesiales</taxon>
        <taxon>Prymnesiaceae</taxon>
        <taxon>Prymnesium</taxon>
    </lineage>
</organism>
<reference evidence="2" key="1">
    <citation type="submission" date="2021-01" db="EMBL/GenBank/DDBJ databases">
        <authorList>
            <person name="Corre E."/>
            <person name="Pelletier E."/>
            <person name="Niang G."/>
            <person name="Scheremetjew M."/>
            <person name="Finn R."/>
            <person name="Kale V."/>
            <person name="Holt S."/>
            <person name="Cochrane G."/>
            <person name="Meng A."/>
            <person name="Brown T."/>
            <person name="Cohen L."/>
        </authorList>
    </citation>
    <scope>NUCLEOTIDE SEQUENCE</scope>
    <source>
        <strain evidence="2">UIO037</strain>
    </source>
</reference>
<evidence type="ECO:0000313" key="2">
    <source>
        <dbReference type="EMBL" id="CAE2209554.1"/>
    </source>
</evidence>
<sequence>MARDSPASRTRVQRQRLLATPVSRVPVAALGGSPPNSANRAAQPTAEEDEAPPPPPAAAPHPAPAPAASSLAELRAMATHFLAPLAAEPAQNKKAKSAKPLTVVAALEQELVDAGLKLEKDGELRKVTVVNEHRPAHEFTKFFMDETLLRQKLSSGGSVGDVPLHSAASAPMTQEFLRRGFKRLAYTPCMEFRNIPARVFSPQAGSQAPQAPAAPPVVIRTSSRFPDIKGKKAAQVLMGYFEEKVEMLEGEGEATTTEVFSPLRLWTVAARTEVPLAKGQPTRFSLACKMYVYLHENAVDVASCELPFGELRDVTHAWARGLPEKRKDDWYVQACRIYEQKQVV</sequence>
<name>A0A7S4MA79_9EUKA</name>
<feature type="region of interest" description="Disordered" evidence="1">
    <location>
        <begin position="1"/>
        <end position="68"/>
    </location>
</feature>